<dbReference type="AlphaFoldDB" id="A0A1N6REX0"/>
<dbReference type="Pfam" id="PF00370">
    <property type="entry name" value="FGGY_N"/>
    <property type="match status" value="1"/>
</dbReference>
<evidence type="ECO:0000256" key="2">
    <source>
        <dbReference type="ARBA" id="ARBA00022679"/>
    </source>
</evidence>
<dbReference type="EMBL" id="FTLX01000002">
    <property type="protein sequence ID" value="SIQ27365.1"/>
    <property type="molecule type" value="Genomic_DNA"/>
</dbReference>
<dbReference type="RefSeq" id="WP_045849307.1">
    <property type="nucleotide sequence ID" value="NZ_FTLX01000002.1"/>
</dbReference>
<evidence type="ECO:0000313" key="10">
    <source>
        <dbReference type="Proteomes" id="UP000215545"/>
    </source>
</evidence>
<dbReference type="Proteomes" id="UP000215545">
    <property type="component" value="Unassembled WGS sequence"/>
</dbReference>
<dbReference type="PIRSF" id="PIRSF000538">
    <property type="entry name" value="GlpK"/>
    <property type="match status" value="1"/>
</dbReference>
<dbReference type="EMBL" id="MWSK01000002">
    <property type="protein sequence ID" value="OXS79039.1"/>
    <property type="molecule type" value="Genomic_DNA"/>
</dbReference>
<evidence type="ECO:0000313" key="7">
    <source>
        <dbReference type="EMBL" id="OXS79039.1"/>
    </source>
</evidence>
<dbReference type="InterPro" id="IPR018483">
    <property type="entry name" value="Carb_kinase_FGGY_CS"/>
</dbReference>
<name>A0A1N6REX0_9BACI</name>
<evidence type="ECO:0000313" key="9">
    <source>
        <dbReference type="Proteomes" id="UP000186385"/>
    </source>
</evidence>
<dbReference type="InterPro" id="IPR018484">
    <property type="entry name" value="FGGY_N"/>
</dbReference>
<dbReference type="InterPro" id="IPR000577">
    <property type="entry name" value="Carb_kinase_FGGY"/>
</dbReference>
<dbReference type="Proteomes" id="UP000186385">
    <property type="component" value="Unassembled WGS sequence"/>
</dbReference>
<feature type="domain" description="Carbohydrate kinase FGGY N-terminal" evidence="5">
    <location>
        <begin position="6"/>
        <end position="248"/>
    </location>
</feature>
<dbReference type="SUPFAM" id="SSF53067">
    <property type="entry name" value="Actin-like ATPase domain"/>
    <property type="match status" value="2"/>
</dbReference>
<dbReference type="Pfam" id="PF02782">
    <property type="entry name" value="FGGY_C"/>
    <property type="match status" value="1"/>
</dbReference>
<reference evidence="7" key="3">
    <citation type="submission" date="2017-03" db="EMBL/GenBank/DDBJ databases">
        <authorList>
            <person name="Dastager S.G."/>
            <person name="Neurgaonkar P.S."/>
            <person name="Dharne M.S."/>
        </authorList>
    </citation>
    <scope>NUCLEOTIDE SEQUENCE</scope>
    <source>
        <strain evidence="7">DSM 25145</strain>
    </source>
</reference>
<evidence type="ECO:0000259" key="5">
    <source>
        <dbReference type="Pfam" id="PF00370"/>
    </source>
</evidence>
<dbReference type="InterPro" id="IPR050406">
    <property type="entry name" value="FGGY_Carb_Kinase"/>
</dbReference>
<organism evidence="8 9">
    <name type="scientific">Domibacillus enclensis</name>
    <dbReference type="NCBI Taxonomy" id="1017273"/>
    <lineage>
        <taxon>Bacteria</taxon>
        <taxon>Bacillati</taxon>
        <taxon>Bacillota</taxon>
        <taxon>Bacilli</taxon>
        <taxon>Bacillales</taxon>
        <taxon>Bacillaceae</taxon>
        <taxon>Domibacillus</taxon>
    </lineage>
</organism>
<dbReference type="GO" id="GO:0005975">
    <property type="term" value="P:carbohydrate metabolic process"/>
    <property type="evidence" value="ECO:0007669"/>
    <property type="project" value="InterPro"/>
</dbReference>
<dbReference type="STRING" id="1017273.SAMN05443094_102106"/>
<feature type="domain" description="Carbohydrate kinase FGGY C-terminal" evidence="6">
    <location>
        <begin position="258"/>
        <end position="442"/>
    </location>
</feature>
<dbReference type="CDD" id="cd07770">
    <property type="entry name" value="ASKHA_NBD_FGGY_GntK"/>
    <property type="match status" value="1"/>
</dbReference>
<evidence type="ECO:0000313" key="8">
    <source>
        <dbReference type="EMBL" id="SIQ27365.1"/>
    </source>
</evidence>
<dbReference type="InterPro" id="IPR018485">
    <property type="entry name" value="FGGY_C"/>
</dbReference>
<evidence type="ECO:0000256" key="1">
    <source>
        <dbReference type="ARBA" id="ARBA00009156"/>
    </source>
</evidence>
<evidence type="ECO:0000256" key="3">
    <source>
        <dbReference type="ARBA" id="ARBA00022777"/>
    </source>
</evidence>
<reference evidence="8 9" key="1">
    <citation type="submission" date="2017-01" db="EMBL/GenBank/DDBJ databases">
        <authorList>
            <person name="Mah S.A."/>
            <person name="Swanson W.J."/>
            <person name="Moy G.W."/>
            <person name="Vacquier V.D."/>
        </authorList>
    </citation>
    <scope>NUCLEOTIDE SEQUENCE [LARGE SCALE GENOMIC DNA]</scope>
    <source>
        <strain evidence="8 9">NIO-1016</strain>
    </source>
</reference>
<dbReference type="GO" id="GO:0016301">
    <property type="term" value="F:kinase activity"/>
    <property type="evidence" value="ECO:0007669"/>
    <property type="project" value="UniProtKB-KW"/>
</dbReference>
<dbReference type="Gene3D" id="3.30.420.40">
    <property type="match status" value="2"/>
</dbReference>
<keyword evidence="10" id="KW-1185">Reference proteome</keyword>
<accession>A0A1N6REX0</accession>
<gene>
    <name evidence="7" type="ORF">B1B05_04480</name>
    <name evidence="8" type="ORF">SAMN05443094_102106</name>
</gene>
<evidence type="ECO:0000259" key="6">
    <source>
        <dbReference type="Pfam" id="PF02782"/>
    </source>
</evidence>
<sequence length="491" mass="53949">MSKQFVIGLDLGTTSVKAVVFNRQGNVVAETEQLNTSFYPEPGFVEQDPDVIVSASVFVLKAAMEQADITAEELLSVGFSCAMHSLICVDENGRALSRAMTWADGRSSEQAARLLQEQGTAFYEKTGTPIHPMSPLTKFIWMKETGYAPFHEAAYFMSLKEYVLYHWFNERVVDYSMASASGLLNGALLKWDEDILAHIGVDKQQLSTPVPPTYKLTGLNEIVAKYIGIPSDLPFVIGAADGQLANLGSGAILPGEVAITAGTSGAVRQWTNEFRASEKHETFCYMFTENTAIIGGPTNNGGIALEWLKKTLNYSGTYTEFTEEAAQVEPGADGLFFLPYINGERAPLWNQNARGTFFGLSITHEHPHFVRSVLEGITFNLYQIAEALERIAGPSEKIYVNGGLARSPIWIQLLADVFGKNVYMSESHHSAAWGAAWTALVALGEVDSFKEIKENVPPGDVVEPDMDRHQTYQALYQTYAALAADTAKYFK</sequence>
<comment type="similarity">
    <text evidence="1 4">Belongs to the FGGY kinase family.</text>
</comment>
<protein>
    <submittedName>
        <fullName evidence="7 8">Gluconate kinase</fullName>
    </submittedName>
</protein>
<reference evidence="10" key="2">
    <citation type="submission" date="2017-03" db="EMBL/GenBank/DDBJ databases">
        <title>Bacillus sp. V-88(T) DSM27956, whole genome shotgun sequencing project.</title>
        <authorList>
            <person name="Dastager S.G."/>
            <person name="Neurgaonkar P.S."/>
            <person name="Dharne M.S."/>
        </authorList>
    </citation>
    <scope>NUCLEOTIDE SEQUENCE [LARGE SCALE GENOMIC DNA]</scope>
    <source>
        <strain evidence="10">DSM 25145</strain>
    </source>
</reference>
<dbReference type="OrthoDB" id="9805576at2"/>
<dbReference type="GO" id="GO:0016773">
    <property type="term" value="F:phosphotransferase activity, alcohol group as acceptor"/>
    <property type="evidence" value="ECO:0007669"/>
    <property type="project" value="InterPro"/>
</dbReference>
<dbReference type="PANTHER" id="PTHR43095:SF2">
    <property type="entry name" value="GLUCONOKINASE"/>
    <property type="match status" value="1"/>
</dbReference>
<keyword evidence="2 4" id="KW-0808">Transferase</keyword>
<dbReference type="PANTHER" id="PTHR43095">
    <property type="entry name" value="SUGAR KINASE"/>
    <property type="match status" value="1"/>
</dbReference>
<evidence type="ECO:0000256" key="4">
    <source>
        <dbReference type="RuleBase" id="RU003733"/>
    </source>
</evidence>
<proteinExistence type="inferred from homology"/>
<dbReference type="PROSITE" id="PS00445">
    <property type="entry name" value="FGGY_KINASES_2"/>
    <property type="match status" value="1"/>
</dbReference>
<dbReference type="InterPro" id="IPR043129">
    <property type="entry name" value="ATPase_NBD"/>
</dbReference>
<keyword evidence="3 4" id="KW-0418">Kinase</keyword>